<dbReference type="SUPFAM" id="SSF56784">
    <property type="entry name" value="HAD-like"/>
    <property type="match status" value="1"/>
</dbReference>
<keyword evidence="14" id="KW-0186">Copper</keyword>
<dbReference type="PANTHER" id="PTHR43520">
    <property type="entry name" value="ATP7, ISOFORM B"/>
    <property type="match status" value="1"/>
</dbReference>
<evidence type="ECO:0000256" key="8">
    <source>
        <dbReference type="ARBA" id="ARBA00022741"/>
    </source>
</evidence>
<reference evidence="22" key="2">
    <citation type="submission" date="2014-07" db="EMBL/GenBank/DDBJ databases">
        <authorList>
            <person name="Hull J."/>
        </authorList>
    </citation>
    <scope>NUCLEOTIDE SEQUENCE</scope>
</reference>
<dbReference type="Pfam" id="PF00702">
    <property type="entry name" value="Hydrolase"/>
    <property type="match status" value="1"/>
</dbReference>
<dbReference type="PROSITE" id="PS00154">
    <property type="entry name" value="ATPASE_E1_E2"/>
    <property type="match status" value="1"/>
</dbReference>
<dbReference type="InterPro" id="IPR023298">
    <property type="entry name" value="ATPase_P-typ_TM_dom_sf"/>
</dbReference>
<evidence type="ECO:0000313" key="19">
    <source>
        <dbReference type="EMBL" id="JAF98045.1"/>
    </source>
</evidence>
<evidence type="ECO:0000313" key="22">
    <source>
        <dbReference type="EMBL" id="JAG15103.1"/>
    </source>
</evidence>
<gene>
    <name evidence="22" type="primary">ATP7A_5</name>
    <name evidence="21" type="synonym">ATP7A_0</name>
    <name evidence="23" type="synonym">ATP7A_14</name>
    <name evidence="24" type="synonym">ATP7A_16</name>
    <name evidence="20" type="synonym">ATP7A_3</name>
    <name evidence="26" type="synonym">ATP7A_4</name>
    <name evidence="19" type="synonym">ATP7A_6</name>
    <name evidence="25" type="synonym">ATP7A_9</name>
    <name evidence="26" type="ORF">CM83_85061</name>
    <name evidence="21" type="ORF">CM83_85082</name>
    <name evidence="22" type="ORF">CM83_85085</name>
    <name evidence="23" type="ORF">CM83_85091</name>
    <name evidence="24" type="ORF">CM83_85097</name>
    <name evidence="25" type="ORF">CM83_85103</name>
    <name evidence="20" type="ORF">CM83_85112</name>
    <name evidence="19" type="ORF">CM83_85121</name>
</gene>
<evidence type="ECO:0000256" key="6">
    <source>
        <dbReference type="ARBA" id="ARBA00022723"/>
    </source>
</evidence>
<evidence type="ECO:0000256" key="10">
    <source>
        <dbReference type="ARBA" id="ARBA00022840"/>
    </source>
</evidence>
<evidence type="ECO:0000256" key="12">
    <source>
        <dbReference type="ARBA" id="ARBA00022967"/>
    </source>
</evidence>
<evidence type="ECO:0000256" key="2">
    <source>
        <dbReference type="ARBA" id="ARBA00006024"/>
    </source>
</evidence>
<name>A0A0A9X8K8_LYGHE</name>
<dbReference type="InterPro" id="IPR059000">
    <property type="entry name" value="ATPase_P-type_domA"/>
</dbReference>
<feature type="transmembrane region" description="Helical" evidence="17">
    <location>
        <begin position="674"/>
        <end position="698"/>
    </location>
</feature>
<dbReference type="SUPFAM" id="SSF81660">
    <property type="entry name" value="Metal cation-transporting ATPase, ATP-binding domain N"/>
    <property type="match status" value="1"/>
</dbReference>
<accession>A0A0A9X8K8</accession>
<dbReference type="InterPro" id="IPR023214">
    <property type="entry name" value="HAD_sf"/>
</dbReference>
<protein>
    <recommendedName>
        <fullName evidence="3">P-type Cu(+) transporter</fullName>
        <ecNumber evidence="3">7.2.2.8</ecNumber>
    </recommendedName>
</protein>
<dbReference type="Pfam" id="PF00122">
    <property type="entry name" value="E1-E2_ATPase"/>
    <property type="match status" value="1"/>
</dbReference>
<keyword evidence="4" id="KW-0813">Transport</keyword>
<evidence type="ECO:0000313" key="20">
    <source>
        <dbReference type="EMBL" id="JAF98048.1"/>
    </source>
</evidence>
<dbReference type="EMBL" id="GBHO01028497">
    <property type="protein sequence ID" value="JAG15107.1"/>
    <property type="molecule type" value="Transcribed_RNA"/>
</dbReference>
<dbReference type="EMBL" id="GBHO01028499">
    <property type="protein sequence ID" value="JAG15105.1"/>
    <property type="molecule type" value="Transcribed_RNA"/>
</dbReference>
<evidence type="ECO:0000256" key="15">
    <source>
        <dbReference type="ARBA" id="ARBA00023065"/>
    </source>
</evidence>
<evidence type="ECO:0000313" key="24">
    <source>
        <dbReference type="EMBL" id="JAG15107.1"/>
    </source>
</evidence>
<evidence type="ECO:0000256" key="16">
    <source>
        <dbReference type="ARBA" id="ARBA00023136"/>
    </source>
</evidence>
<feature type="domain" description="HMA" evidence="18">
    <location>
        <begin position="105"/>
        <end position="171"/>
    </location>
</feature>
<dbReference type="CDD" id="cd00371">
    <property type="entry name" value="HMA"/>
    <property type="match status" value="4"/>
</dbReference>
<dbReference type="EMBL" id="GBHO01028501">
    <property type="protein sequence ID" value="JAG15103.1"/>
    <property type="molecule type" value="Transcribed_RNA"/>
</dbReference>
<dbReference type="InterPro" id="IPR027256">
    <property type="entry name" value="P-typ_ATPase_IB"/>
</dbReference>
<dbReference type="InterPro" id="IPR006121">
    <property type="entry name" value="HMA_dom"/>
</dbReference>
<dbReference type="CDD" id="cd02094">
    <property type="entry name" value="P-type_ATPase_Cu-like"/>
    <property type="match status" value="1"/>
</dbReference>
<dbReference type="PROSITE" id="PS01047">
    <property type="entry name" value="HMA_1"/>
    <property type="match status" value="1"/>
</dbReference>
<dbReference type="Gene3D" id="1.20.1110.10">
    <property type="entry name" value="Calcium-transporting ATPase, transmembrane domain"/>
    <property type="match status" value="1"/>
</dbReference>
<dbReference type="EMBL" id="GBHO01028495">
    <property type="protein sequence ID" value="JAG15109.1"/>
    <property type="molecule type" value="Transcribed_RNA"/>
</dbReference>
<dbReference type="SUPFAM" id="SSF81653">
    <property type="entry name" value="Calcium ATPase, transduction domain A"/>
    <property type="match status" value="1"/>
</dbReference>
<evidence type="ECO:0000256" key="5">
    <source>
        <dbReference type="ARBA" id="ARBA00022692"/>
    </source>
</evidence>
<dbReference type="GO" id="GO:0016887">
    <property type="term" value="F:ATP hydrolysis activity"/>
    <property type="evidence" value="ECO:0007669"/>
    <property type="project" value="InterPro"/>
</dbReference>
<dbReference type="EC" id="7.2.2.8" evidence="3"/>
<dbReference type="InterPro" id="IPR036412">
    <property type="entry name" value="HAD-like_sf"/>
</dbReference>
<evidence type="ECO:0000313" key="21">
    <source>
        <dbReference type="EMBL" id="JAG10065.1"/>
    </source>
</evidence>
<keyword evidence="9" id="KW-0187">Copper transport</keyword>
<reference evidence="22" key="1">
    <citation type="journal article" date="2014" name="PLoS ONE">
        <title>Transcriptome-Based Identification of ABC Transporters in the Western Tarnished Plant Bug Lygus hesperus.</title>
        <authorList>
            <person name="Hull J.J."/>
            <person name="Chaney K."/>
            <person name="Geib S.M."/>
            <person name="Fabrick J.A."/>
            <person name="Brent C.S."/>
            <person name="Walsh D."/>
            <person name="Lavine L.C."/>
        </authorList>
    </citation>
    <scope>NUCLEOTIDE SEQUENCE</scope>
</reference>
<dbReference type="NCBIfam" id="TIGR01525">
    <property type="entry name" value="ATPase-IB_hvy"/>
    <property type="match status" value="1"/>
</dbReference>
<dbReference type="FunFam" id="3.40.50.1000:FF:000333">
    <property type="entry name" value="Copper-transporting ATPase 2"/>
    <property type="match status" value="1"/>
</dbReference>
<feature type="transmembrane region" description="Helical" evidence="17">
    <location>
        <begin position="361"/>
        <end position="382"/>
    </location>
</feature>
<comment type="similarity">
    <text evidence="2 17">Belongs to the cation transport ATPase (P-type) (TC 3.A.3) family. Type IB subfamily.</text>
</comment>
<dbReference type="SUPFAM" id="SSF81665">
    <property type="entry name" value="Calcium ATPase, transmembrane domain M"/>
    <property type="match status" value="1"/>
</dbReference>
<dbReference type="Gene3D" id="2.70.150.10">
    <property type="entry name" value="Calcium-transporting ATPase, cytoplasmic transduction domain A"/>
    <property type="match status" value="1"/>
</dbReference>
<dbReference type="SFLD" id="SFLDG00002">
    <property type="entry name" value="C1.7:_P-type_atpase_like"/>
    <property type="match status" value="1"/>
</dbReference>
<feature type="domain" description="HMA" evidence="18">
    <location>
        <begin position="269"/>
        <end position="335"/>
    </location>
</feature>
<dbReference type="Gene3D" id="3.40.50.1000">
    <property type="entry name" value="HAD superfamily/HAD-like"/>
    <property type="match status" value="2"/>
</dbReference>
<evidence type="ECO:0000256" key="3">
    <source>
        <dbReference type="ARBA" id="ARBA00012517"/>
    </source>
</evidence>
<evidence type="ECO:0000313" key="23">
    <source>
        <dbReference type="EMBL" id="JAG15105.1"/>
    </source>
</evidence>
<dbReference type="GO" id="GO:0016020">
    <property type="term" value="C:membrane"/>
    <property type="evidence" value="ECO:0007669"/>
    <property type="project" value="UniProtKB-SubCell"/>
</dbReference>
<dbReference type="SFLD" id="SFLDS00003">
    <property type="entry name" value="Haloacid_Dehalogenase"/>
    <property type="match status" value="1"/>
</dbReference>
<feature type="transmembrane region" description="Helical" evidence="17">
    <location>
        <begin position="403"/>
        <end position="421"/>
    </location>
</feature>
<dbReference type="InterPro" id="IPR006122">
    <property type="entry name" value="HMA_Cu_ion-bd"/>
</dbReference>
<dbReference type="InterPro" id="IPR023299">
    <property type="entry name" value="ATPase_P-typ_cyto_dom_N"/>
</dbReference>
<feature type="transmembrane region" description="Helical" evidence="17">
    <location>
        <begin position="629"/>
        <end position="654"/>
    </location>
</feature>
<keyword evidence="10 17" id="KW-0067">ATP-binding</keyword>
<evidence type="ECO:0000256" key="11">
    <source>
        <dbReference type="ARBA" id="ARBA00022842"/>
    </source>
</evidence>
<dbReference type="GO" id="GO:0005507">
    <property type="term" value="F:copper ion binding"/>
    <property type="evidence" value="ECO:0007669"/>
    <property type="project" value="InterPro"/>
</dbReference>
<comment type="subcellular location">
    <subcellularLocation>
        <location evidence="1">Golgi apparatus</location>
        <location evidence="1">trans-Golgi network membrane</location>
        <topology evidence="1">Multi-pass membrane protein</topology>
    </subcellularLocation>
    <subcellularLocation>
        <location evidence="17">Membrane</location>
    </subcellularLocation>
</comment>
<dbReference type="AlphaFoldDB" id="A0A0A9X8K8"/>
<dbReference type="SUPFAM" id="SSF55008">
    <property type="entry name" value="HMA, heavy metal-associated domain"/>
    <property type="match status" value="4"/>
</dbReference>
<dbReference type="GO" id="GO:0005802">
    <property type="term" value="C:trans-Golgi network"/>
    <property type="evidence" value="ECO:0007669"/>
    <property type="project" value="UniProtKB-ARBA"/>
</dbReference>
<dbReference type="GO" id="GO:0043682">
    <property type="term" value="F:P-type divalent copper transporter activity"/>
    <property type="evidence" value="ECO:0007669"/>
    <property type="project" value="TreeGrafter"/>
</dbReference>
<sequence length="1203" mass="130964">MSKVPLLRYEGVPSTSSSIPWDHICTDSDDDEIKDVPEKITIHVFGMKCMKCVNKIKAALGGKKGVNDVQVNLEEKTVTISYIPTQIAPGDLREALDDMGYDLPDEVTLNVGGMTCQTCVDKIERHIPTVVEGVVKIKVNLENGTAFVVFKAPATPEQLVEAIDDMGFDPSLRRPPDQCRLNIEDPVSIKNVQLDSCTLHIKGMSSPACAAAVEKHILTLEGVESVILHLLAAKAEICFDPKLTQPARISYAIADLGFPSEIMDDANSGRVRVQISGMTCGACVNKIERSMLKRRGVKTASVAFTTQKGIFTYDQSQTDSETIIKQIIDLGYPTVPIEDGQIAPKNALDHSEEILKWKRSFLISIVFGGPCMIAMLVFMYLMSFHESSHEDMKKYDLIKGLSLENFVMFLLSTPVQFIGGYHMHTAAWKAIRLKSSNMDVLISLTTTIAYFYSVIVLVLAILLRHENSPQTFFDTPPMLFVFVSLGRWLESIAKGKTSEALSQLLLLRPTEATIVTLGPNNEILSTKDVPVEQVQRGNFLKVVPGAKVPVDGRVIHGVTTCDESLITGESMPVTKKEGSLIIGGTQNQNGTILMVATHVGQASTLNMIYRLVEEAQTSKAPIQQLADTIAGYFVPAILLSSTITLIVWVIMGYIDIDYLPLKAHDLHDFNHSEIIWQFAFRCALNVLAIACPCSLGLATPTAVMVGTGVGAKNGILIKGAETLENAHKVKTIIFDKTGTLTHGAPVVTKISLFVPDATLFVEKLLCLIASAESNSEHPIANAIVNYVKSTLDVEITGKCDDFMSSSGMGVKCTLSHIQAMFSKAESSALIKECKALNLNNGKVFMLNGASVDTVDLQCSLAQNDFNNALVDVQSDQSYKVLIGNRAWLKHNNITIPSVADYIMSVEEDLGHTAVLCAVNGIIAAMLSVADTVKDEAHLTVYTLKKKGYSVVLLTGDNKKTAVAVARQVGINKVFAEVLPSHKATHVRNFQQEGIRVAMVGDGINDTPALAQADVGIAIASGTEIASASADVVLMRSDLLDVIGCLELSRKTVKRIRANFVYASIYNLLGIPLAAGALSQFGFTLVPWMSSIAMATSSVSVVCSSLWLKRFRKSTREDLETAAYKQSLEAKEEGMDSISVHRGVDDIDRPSAAQSNSTLSRLFLRSRSFEKEDRLLNSDGEEDVEVMINSFQNRADKLKGDTLI</sequence>
<dbReference type="EMBL" id="GBHO01045558">
    <property type="protein sequence ID" value="JAF98045.1"/>
    <property type="molecule type" value="Transcribed_RNA"/>
</dbReference>
<dbReference type="GO" id="GO:0140581">
    <property type="term" value="F:P-type monovalent copper transporter activity"/>
    <property type="evidence" value="ECO:0007669"/>
    <property type="project" value="UniProtKB-EC"/>
</dbReference>
<dbReference type="InterPro" id="IPR008250">
    <property type="entry name" value="ATPase_P-typ_transduc_dom_A_sf"/>
</dbReference>
<evidence type="ECO:0000256" key="17">
    <source>
        <dbReference type="RuleBase" id="RU362081"/>
    </source>
</evidence>
<dbReference type="PROSITE" id="PS50846">
    <property type="entry name" value="HMA_2"/>
    <property type="match status" value="4"/>
</dbReference>
<keyword evidence="15" id="KW-0406">Ion transport</keyword>
<dbReference type="NCBIfam" id="TIGR01494">
    <property type="entry name" value="ATPase_P-type"/>
    <property type="match status" value="1"/>
</dbReference>
<dbReference type="EMBL" id="GBHO01045555">
    <property type="protein sequence ID" value="JAF98048.1"/>
    <property type="molecule type" value="Transcribed_RNA"/>
</dbReference>
<dbReference type="InterPro" id="IPR017969">
    <property type="entry name" value="Heavy-metal-associated_CS"/>
</dbReference>
<dbReference type="PRINTS" id="PR00942">
    <property type="entry name" value="CUATPASEI"/>
</dbReference>
<keyword evidence="5 17" id="KW-0812">Transmembrane</keyword>
<dbReference type="InterPro" id="IPR018303">
    <property type="entry name" value="ATPase_P-typ_P_site"/>
</dbReference>
<dbReference type="PRINTS" id="PR00119">
    <property type="entry name" value="CATATPASE"/>
</dbReference>
<keyword evidence="13 17" id="KW-1133">Transmembrane helix</keyword>
<dbReference type="PANTHER" id="PTHR43520:SF8">
    <property type="entry name" value="P-TYPE CU(+) TRANSPORTER"/>
    <property type="match status" value="1"/>
</dbReference>
<dbReference type="Gene3D" id="3.40.1110.10">
    <property type="entry name" value="Calcium-transporting ATPase, cytoplasmic domain N"/>
    <property type="match status" value="1"/>
</dbReference>
<keyword evidence="8 17" id="KW-0547">Nucleotide-binding</keyword>
<dbReference type="GO" id="GO:0055070">
    <property type="term" value="P:copper ion homeostasis"/>
    <property type="evidence" value="ECO:0007669"/>
    <property type="project" value="TreeGrafter"/>
</dbReference>
<evidence type="ECO:0000259" key="18">
    <source>
        <dbReference type="PROSITE" id="PS50846"/>
    </source>
</evidence>
<dbReference type="EMBL" id="GBHO01022180">
    <property type="protein sequence ID" value="JAG21424.1"/>
    <property type="molecule type" value="Transcribed_RNA"/>
</dbReference>
<evidence type="ECO:0000313" key="25">
    <source>
        <dbReference type="EMBL" id="JAG15109.1"/>
    </source>
</evidence>
<dbReference type="Gene3D" id="3.30.70.100">
    <property type="match status" value="4"/>
</dbReference>
<feature type="transmembrane region" description="Helical" evidence="17">
    <location>
        <begin position="1059"/>
        <end position="1078"/>
    </location>
</feature>
<keyword evidence="6 17" id="KW-0479">Metal-binding</keyword>
<proteinExistence type="inferred from homology"/>
<evidence type="ECO:0000313" key="26">
    <source>
        <dbReference type="EMBL" id="JAG21424.1"/>
    </source>
</evidence>
<dbReference type="EMBL" id="GBHO01033539">
    <property type="protein sequence ID" value="JAG10065.1"/>
    <property type="molecule type" value="Transcribed_RNA"/>
</dbReference>
<evidence type="ECO:0000256" key="4">
    <source>
        <dbReference type="ARBA" id="ARBA00022448"/>
    </source>
</evidence>
<evidence type="ECO:0000256" key="13">
    <source>
        <dbReference type="ARBA" id="ARBA00022989"/>
    </source>
</evidence>
<feature type="domain" description="HMA" evidence="18">
    <location>
        <begin position="195"/>
        <end position="261"/>
    </location>
</feature>
<dbReference type="InterPro" id="IPR044492">
    <property type="entry name" value="P_typ_ATPase_HD_dom"/>
</dbReference>
<dbReference type="InterPro" id="IPR001757">
    <property type="entry name" value="P_typ_ATPase"/>
</dbReference>
<feature type="transmembrane region" description="Helical" evidence="17">
    <location>
        <begin position="1084"/>
        <end position="1107"/>
    </location>
</feature>
<keyword evidence="16 17" id="KW-0472">Membrane</keyword>
<evidence type="ECO:0000256" key="9">
    <source>
        <dbReference type="ARBA" id="ARBA00022796"/>
    </source>
</evidence>
<feature type="transmembrane region" description="Helical" evidence="17">
    <location>
        <begin position="441"/>
        <end position="463"/>
    </location>
</feature>
<dbReference type="GO" id="GO:0005524">
    <property type="term" value="F:ATP binding"/>
    <property type="evidence" value="ECO:0007669"/>
    <property type="project" value="UniProtKB-UniRule"/>
</dbReference>
<dbReference type="FunFam" id="3.30.70.100:FF:000001">
    <property type="entry name" value="ATPase copper transporting beta"/>
    <property type="match status" value="4"/>
</dbReference>
<evidence type="ECO:0000256" key="1">
    <source>
        <dbReference type="ARBA" id="ARBA00004166"/>
    </source>
</evidence>
<dbReference type="SFLD" id="SFLDF00027">
    <property type="entry name" value="p-type_atpase"/>
    <property type="match status" value="1"/>
</dbReference>
<dbReference type="InterPro" id="IPR036163">
    <property type="entry name" value="HMA_dom_sf"/>
</dbReference>
<keyword evidence="11" id="KW-0460">Magnesium</keyword>
<dbReference type="NCBIfam" id="TIGR00003">
    <property type="entry name" value="copper ion binding protein"/>
    <property type="match status" value="3"/>
</dbReference>
<dbReference type="Pfam" id="PF00403">
    <property type="entry name" value="HMA"/>
    <property type="match status" value="4"/>
</dbReference>
<evidence type="ECO:0000256" key="7">
    <source>
        <dbReference type="ARBA" id="ARBA00022737"/>
    </source>
</evidence>
<organism evidence="22">
    <name type="scientific">Lygus hesperus</name>
    <name type="common">Western plant bug</name>
    <dbReference type="NCBI Taxonomy" id="30085"/>
    <lineage>
        <taxon>Eukaryota</taxon>
        <taxon>Metazoa</taxon>
        <taxon>Ecdysozoa</taxon>
        <taxon>Arthropoda</taxon>
        <taxon>Hexapoda</taxon>
        <taxon>Insecta</taxon>
        <taxon>Pterygota</taxon>
        <taxon>Neoptera</taxon>
        <taxon>Paraneoptera</taxon>
        <taxon>Hemiptera</taxon>
        <taxon>Heteroptera</taxon>
        <taxon>Panheteroptera</taxon>
        <taxon>Cimicomorpha</taxon>
        <taxon>Miridae</taxon>
        <taxon>Mirini</taxon>
        <taxon>Lygus</taxon>
    </lineage>
</organism>
<evidence type="ECO:0000256" key="14">
    <source>
        <dbReference type="ARBA" id="ARBA00023008"/>
    </source>
</evidence>
<keyword evidence="7" id="KW-0677">Repeat</keyword>
<keyword evidence="12" id="KW-1278">Translocase</keyword>
<dbReference type="FunFam" id="2.70.150.10:FF:000002">
    <property type="entry name" value="Copper-transporting ATPase 1, putative"/>
    <property type="match status" value="1"/>
</dbReference>
<feature type="domain" description="HMA" evidence="18">
    <location>
        <begin position="38"/>
        <end position="104"/>
    </location>
</feature>